<name>A0ABN2U916_9ACTN</name>
<sequence>MRIFDQIFAYVKTLLIQDILAEPEWQNTLTDEDLRGPTPLFWGPTSHRMARYD</sequence>
<evidence type="ECO:0000313" key="1">
    <source>
        <dbReference type="EMBL" id="GAA2031863.1"/>
    </source>
</evidence>
<accession>A0ABN2U916</accession>
<keyword evidence="2" id="KW-1185">Reference proteome</keyword>
<evidence type="ECO:0000313" key="2">
    <source>
        <dbReference type="Proteomes" id="UP001500751"/>
    </source>
</evidence>
<protein>
    <submittedName>
        <fullName evidence="1">Uncharacterized protein</fullName>
    </submittedName>
</protein>
<dbReference type="Proteomes" id="UP001500751">
    <property type="component" value="Unassembled WGS sequence"/>
</dbReference>
<comment type="caution">
    <text evidence="1">The sequence shown here is derived from an EMBL/GenBank/DDBJ whole genome shotgun (WGS) entry which is preliminary data.</text>
</comment>
<reference evidence="1 2" key="1">
    <citation type="journal article" date="2019" name="Int. J. Syst. Evol. Microbiol.">
        <title>The Global Catalogue of Microorganisms (GCM) 10K type strain sequencing project: providing services to taxonomists for standard genome sequencing and annotation.</title>
        <authorList>
            <consortium name="The Broad Institute Genomics Platform"/>
            <consortium name="The Broad Institute Genome Sequencing Center for Infectious Disease"/>
            <person name="Wu L."/>
            <person name="Ma J."/>
        </authorList>
    </citation>
    <scope>NUCLEOTIDE SEQUENCE [LARGE SCALE GENOMIC DNA]</scope>
    <source>
        <strain evidence="1 2">JCM 16014</strain>
    </source>
</reference>
<proteinExistence type="predicted"/>
<gene>
    <name evidence="1" type="ORF">GCM10009839_34850</name>
</gene>
<organism evidence="1 2">
    <name type="scientific">Catenulispora yoronensis</name>
    <dbReference type="NCBI Taxonomy" id="450799"/>
    <lineage>
        <taxon>Bacteria</taxon>
        <taxon>Bacillati</taxon>
        <taxon>Actinomycetota</taxon>
        <taxon>Actinomycetes</taxon>
        <taxon>Catenulisporales</taxon>
        <taxon>Catenulisporaceae</taxon>
        <taxon>Catenulispora</taxon>
    </lineage>
</organism>
<dbReference type="EMBL" id="BAAAQN010000018">
    <property type="protein sequence ID" value="GAA2031863.1"/>
    <property type="molecule type" value="Genomic_DNA"/>
</dbReference>